<reference evidence="1 2" key="1">
    <citation type="submission" date="2013-11" db="EMBL/GenBank/DDBJ databases">
        <title>The Damaraland mole rat (Fukomys damarensis) genome and evolution of African mole rats.</title>
        <authorList>
            <person name="Gladyshev V.N."/>
            <person name="Fang X."/>
        </authorList>
    </citation>
    <scope>NUCLEOTIDE SEQUENCE [LARGE SCALE GENOMIC DNA]</scope>
    <source>
        <tissue evidence="1">Liver</tissue>
    </source>
</reference>
<organism evidence="1 2">
    <name type="scientific">Fukomys damarensis</name>
    <name type="common">Damaraland mole rat</name>
    <name type="synonym">Cryptomys damarensis</name>
    <dbReference type="NCBI Taxonomy" id="885580"/>
    <lineage>
        <taxon>Eukaryota</taxon>
        <taxon>Metazoa</taxon>
        <taxon>Chordata</taxon>
        <taxon>Craniata</taxon>
        <taxon>Vertebrata</taxon>
        <taxon>Euteleostomi</taxon>
        <taxon>Mammalia</taxon>
        <taxon>Eutheria</taxon>
        <taxon>Euarchontoglires</taxon>
        <taxon>Glires</taxon>
        <taxon>Rodentia</taxon>
        <taxon>Hystricomorpha</taxon>
        <taxon>Bathyergidae</taxon>
        <taxon>Fukomys</taxon>
    </lineage>
</organism>
<sequence length="58" mass="6810">MLELHEYWSEDFTYGQGWEREMYKLKEKAQKRESVALALKTVPTMDVQVSQECGAGWP</sequence>
<protein>
    <submittedName>
        <fullName evidence="1">Uncharacterized protein</fullName>
    </submittedName>
</protein>
<dbReference type="AlphaFoldDB" id="A0A091D8J5"/>
<keyword evidence="2" id="KW-1185">Reference proteome</keyword>
<name>A0A091D8J5_FUKDA</name>
<evidence type="ECO:0000313" key="1">
    <source>
        <dbReference type="EMBL" id="KFO26788.1"/>
    </source>
</evidence>
<evidence type="ECO:0000313" key="2">
    <source>
        <dbReference type="Proteomes" id="UP000028990"/>
    </source>
</evidence>
<gene>
    <name evidence="1" type="ORF">H920_11891</name>
</gene>
<proteinExistence type="predicted"/>
<accession>A0A091D8J5</accession>
<dbReference type="Proteomes" id="UP000028990">
    <property type="component" value="Unassembled WGS sequence"/>
</dbReference>
<dbReference type="EMBL" id="KN123095">
    <property type="protein sequence ID" value="KFO26788.1"/>
    <property type="molecule type" value="Genomic_DNA"/>
</dbReference>